<dbReference type="Proteomes" id="UP000257109">
    <property type="component" value="Unassembled WGS sequence"/>
</dbReference>
<evidence type="ECO:0000313" key="2">
    <source>
        <dbReference type="Proteomes" id="UP000257109"/>
    </source>
</evidence>
<dbReference type="OrthoDB" id="1934635at2759"/>
<reference evidence="1" key="1">
    <citation type="submission" date="2018-05" db="EMBL/GenBank/DDBJ databases">
        <title>Draft genome of Mucuna pruriens seed.</title>
        <authorList>
            <person name="Nnadi N.E."/>
            <person name="Vos R."/>
            <person name="Hasami M.H."/>
            <person name="Devisetty U.K."/>
            <person name="Aguiy J.C."/>
        </authorList>
    </citation>
    <scope>NUCLEOTIDE SEQUENCE [LARGE SCALE GENOMIC DNA]</scope>
    <source>
        <strain evidence="1">JCA_2017</strain>
    </source>
</reference>
<organism evidence="1 2">
    <name type="scientific">Mucuna pruriens</name>
    <name type="common">Velvet bean</name>
    <name type="synonym">Dolichos pruriens</name>
    <dbReference type="NCBI Taxonomy" id="157652"/>
    <lineage>
        <taxon>Eukaryota</taxon>
        <taxon>Viridiplantae</taxon>
        <taxon>Streptophyta</taxon>
        <taxon>Embryophyta</taxon>
        <taxon>Tracheophyta</taxon>
        <taxon>Spermatophyta</taxon>
        <taxon>Magnoliopsida</taxon>
        <taxon>eudicotyledons</taxon>
        <taxon>Gunneridae</taxon>
        <taxon>Pentapetalae</taxon>
        <taxon>rosids</taxon>
        <taxon>fabids</taxon>
        <taxon>Fabales</taxon>
        <taxon>Fabaceae</taxon>
        <taxon>Papilionoideae</taxon>
        <taxon>50 kb inversion clade</taxon>
        <taxon>NPAAA clade</taxon>
        <taxon>indigoferoid/millettioid clade</taxon>
        <taxon>Phaseoleae</taxon>
        <taxon>Mucuna</taxon>
    </lineage>
</organism>
<feature type="non-terminal residue" evidence="1">
    <location>
        <position position="1"/>
    </location>
</feature>
<name>A0A371FG83_MUCPR</name>
<protein>
    <recommendedName>
        <fullName evidence="3">Retrotransposon gag domain-containing protein</fullName>
    </recommendedName>
</protein>
<gene>
    <name evidence="1" type="ORF">CR513_42581</name>
</gene>
<accession>A0A371FG83</accession>
<evidence type="ECO:0008006" key="3">
    <source>
        <dbReference type="Google" id="ProtNLM"/>
    </source>
</evidence>
<sequence length="134" mass="16319">MVTYELTGYALVWWNQFYREIREGRRRHVDTWANLKREMWTWFILVSYTRDLYNKLQWMYQGLGRDKPILNYGRPSTPGIKNKGTTEKTLNFKENLPQHFQKFEGTKMRCFVTWYPWKQLISYLEGLGRPQANP</sequence>
<evidence type="ECO:0000313" key="1">
    <source>
        <dbReference type="EMBL" id="RDX77318.1"/>
    </source>
</evidence>
<keyword evidence="2" id="KW-1185">Reference proteome</keyword>
<dbReference type="AlphaFoldDB" id="A0A371FG83"/>
<proteinExistence type="predicted"/>
<dbReference type="EMBL" id="QJKJ01009208">
    <property type="protein sequence ID" value="RDX77318.1"/>
    <property type="molecule type" value="Genomic_DNA"/>
</dbReference>
<comment type="caution">
    <text evidence="1">The sequence shown here is derived from an EMBL/GenBank/DDBJ whole genome shotgun (WGS) entry which is preliminary data.</text>
</comment>